<evidence type="ECO:0000313" key="1">
    <source>
        <dbReference type="EMBL" id="KAK3771185.1"/>
    </source>
</evidence>
<keyword evidence="2" id="KW-1185">Reference proteome</keyword>
<dbReference type="EMBL" id="JAWDGP010003764">
    <property type="protein sequence ID" value="KAK3771185.1"/>
    <property type="molecule type" value="Genomic_DNA"/>
</dbReference>
<reference evidence="1" key="1">
    <citation type="journal article" date="2023" name="G3 (Bethesda)">
        <title>A reference genome for the long-term kleptoplast-retaining sea slug Elysia crispata morphotype clarki.</title>
        <authorList>
            <person name="Eastman K.E."/>
            <person name="Pendleton A.L."/>
            <person name="Shaikh M.A."/>
            <person name="Suttiyut T."/>
            <person name="Ogas R."/>
            <person name="Tomko P."/>
            <person name="Gavelis G."/>
            <person name="Widhalm J.R."/>
            <person name="Wisecaver J.H."/>
        </authorList>
    </citation>
    <scope>NUCLEOTIDE SEQUENCE</scope>
    <source>
        <strain evidence="1">ECLA1</strain>
    </source>
</reference>
<dbReference type="Proteomes" id="UP001283361">
    <property type="component" value="Unassembled WGS sequence"/>
</dbReference>
<evidence type="ECO:0000313" key="2">
    <source>
        <dbReference type="Proteomes" id="UP001283361"/>
    </source>
</evidence>
<gene>
    <name evidence="1" type="ORF">RRG08_053332</name>
</gene>
<dbReference type="AlphaFoldDB" id="A0AAE0ZKT8"/>
<name>A0AAE0ZKT8_9GAST</name>
<protein>
    <submittedName>
        <fullName evidence="1">Uncharacterized protein</fullName>
    </submittedName>
</protein>
<organism evidence="1 2">
    <name type="scientific">Elysia crispata</name>
    <name type="common">lettuce slug</name>
    <dbReference type="NCBI Taxonomy" id="231223"/>
    <lineage>
        <taxon>Eukaryota</taxon>
        <taxon>Metazoa</taxon>
        <taxon>Spiralia</taxon>
        <taxon>Lophotrochozoa</taxon>
        <taxon>Mollusca</taxon>
        <taxon>Gastropoda</taxon>
        <taxon>Heterobranchia</taxon>
        <taxon>Euthyneura</taxon>
        <taxon>Panpulmonata</taxon>
        <taxon>Sacoglossa</taxon>
        <taxon>Placobranchoidea</taxon>
        <taxon>Plakobranchidae</taxon>
        <taxon>Elysia</taxon>
    </lineage>
</organism>
<sequence>MAGQDLGWVRVRMDRWCCPNQPKEPHDVLAPTGLDVVSTARASLLGQPAMTALHVWLDQAPPGTGHCVTGACNDPRFSNLFSAHFFAVLGRRNTHNFRIPLGWLLKPATRGENTYSVGKDTYTMRAIIDIQEGRDGDRRRCGDDSVHQKGVMGTGEDVETILFTRRRA</sequence>
<accession>A0AAE0ZKT8</accession>
<comment type="caution">
    <text evidence="1">The sequence shown here is derived from an EMBL/GenBank/DDBJ whole genome shotgun (WGS) entry which is preliminary data.</text>
</comment>
<proteinExistence type="predicted"/>